<dbReference type="InterPro" id="IPR023562">
    <property type="entry name" value="ClpP/TepA"/>
</dbReference>
<reference evidence="10 11" key="1">
    <citation type="submission" date="2025-04" db="UniProtKB">
        <authorList>
            <consortium name="RefSeq"/>
        </authorList>
    </citation>
    <scope>IDENTIFICATION</scope>
    <source>
        <tissue evidence="10 11">Whole sample</tissue>
    </source>
</reference>
<evidence type="ECO:0000256" key="8">
    <source>
        <dbReference type="RuleBase" id="RU003567"/>
    </source>
</evidence>
<keyword evidence="9" id="KW-1185">Reference proteome</keyword>
<keyword evidence="3 7" id="KW-0378">Hydrolase</keyword>
<keyword evidence="2 7" id="KW-0645">Protease</keyword>
<evidence type="ECO:0000256" key="4">
    <source>
        <dbReference type="ARBA" id="ARBA00022825"/>
    </source>
</evidence>
<dbReference type="RefSeq" id="XP_022316059.1">
    <property type="nucleotide sequence ID" value="XM_022460351.1"/>
</dbReference>
<evidence type="ECO:0000256" key="1">
    <source>
        <dbReference type="ARBA" id="ARBA00007039"/>
    </source>
</evidence>
<keyword evidence="4 7" id="KW-0720">Serine protease</keyword>
<evidence type="ECO:0000313" key="9">
    <source>
        <dbReference type="Proteomes" id="UP000694844"/>
    </source>
</evidence>
<dbReference type="Proteomes" id="UP000694844">
    <property type="component" value="Chromosome 2"/>
</dbReference>
<evidence type="ECO:0000313" key="10">
    <source>
        <dbReference type="RefSeq" id="XP_022316017.1"/>
    </source>
</evidence>
<dbReference type="InterPro" id="IPR001907">
    <property type="entry name" value="ClpP"/>
</dbReference>
<dbReference type="NCBIfam" id="NF001368">
    <property type="entry name" value="PRK00277.1"/>
    <property type="match status" value="1"/>
</dbReference>
<comment type="similarity">
    <text evidence="1 8">Belongs to the peptidase S14 family.</text>
</comment>
<sequence>MLTFIRQSSKILSKQLIRPVGCRFYRVPIVIEKGEGGERAYDIYSRLLLSRIVCVFGPVTEEMASAVVAQLLFLQFQNSKEPIHMYINSPGGVVSQGMGIYDTMQYISPPVATWCLGQACSMGAFLLAAGAPGMRKSLPNATIMIHQPSGGAGGQATDVLIQADHLQKLKRQLNNLLVHHTKRPLDVIEQIMERDKFFTPDEAKDFGLIDEVQHSAAPQILTPPTNS</sequence>
<dbReference type="PROSITE" id="PS00381">
    <property type="entry name" value="CLP_PROTEASE_SER"/>
    <property type="match status" value="1"/>
</dbReference>
<dbReference type="InterPro" id="IPR029045">
    <property type="entry name" value="ClpP/crotonase-like_dom_sf"/>
</dbReference>
<name>A0A8B8CJJ9_CRAVI</name>
<evidence type="ECO:0000256" key="3">
    <source>
        <dbReference type="ARBA" id="ARBA00022801"/>
    </source>
</evidence>
<dbReference type="SUPFAM" id="SSF52096">
    <property type="entry name" value="ClpP/crotonase"/>
    <property type="match status" value="1"/>
</dbReference>
<dbReference type="GO" id="GO:0051117">
    <property type="term" value="F:ATPase binding"/>
    <property type="evidence" value="ECO:0007669"/>
    <property type="project" value="TreeGrafter"/>
</dbReference>
<dbReference type="InterPro" id="IPR018215">
    <property type="entry name" value="ClpP_Ser_AS"/>
</dbReference>
<dbReference type="AlphaFoldDB" id="A0A8B8CJJ9"/>
<dbReference type="GO" id="GO:0004176">
    <property type="term" value="F:ATP-dependent peptidase activity"/>
    <property type="evidence" value="ECO:0007669"/>
    <property type="project" value="InterPro"/>
</dbReference>
<feature type="active site" evidence="6">
    <location>
        <position position="146"/>
    </location>
</feature>
<dbReference type="GO" id="GO:0004252">
    <property type="term" value="F:serine-type endopeptidase activity"/>
    <property type="evidence" value="ECO:0007669"/>
    <property type="project" value="UniProtKB-EC"/>
</dbReference>
<dbReference type="GO" id="GO:0009368">
    <property type="term" value="C:endopeptidase Clp complex"/>
    <property type="evidence" value="ECO:0007669"/>
    <property type="project" value="TreeGrafter"/>
</dbReference>
<dbReference type="EC" id="3.4.21.92" evidence="7"/>
<dbReference type="FunFam" id="3.90.226.10:FF:000001">
    <property type="entry name" value="ATP-dependent Clp protease proteolytic subunit"/>
    <property type="match status" value="1"/>
</dbReference>
<dbReference type="PANTHER" id="PTHR10381">
    <property type="entry name" value="ATP-DEPENDENT CLP PROTEASE PROTEOLYTIC SUBUNIT"/>
    <property type="match status" value="1"/>
</dbReference>
<dbReference type="GeneID" id="111119809"/>
<dbReference type="OrthoDB" id="2017408at2759"/>
<dbReference type="HAMAP" id="MF_00444">
    <property type="entry name" value="ClpP"/>
    <property type="match status" value="1"/>
</dbReference>
<dbReference type="GO" id="GO:0006515">
    <property type="term" value="P:protein quality control for misfolded or incompletely synthesized proteins"/>
    <property type="evidence" value="ECO:0007669"/>
    <property type="project" value="TreeGrafter"/>
</dbReference>
<gene>
    <name evidence="10" type="primary">LOC111119809</name>
    <name evidence="11" type="synonym">LOC111119834</name>
</gene>
<dbReference type="Pfam" id="PF00574">
    <property type="entry name" value="CLP_protease"/>
    <property type="match status" value="1"/>
</dbReference>
<feature type="active site" evidence="5">
    <location>
        <position position="121"/>
    </location>
</feature>
<dbReference type="KEGG" id="cvn:111119809"/>
<proteinExistence type="inferred from homology"/>
<dbReference type="PRINTS" id="PR00127">
    <property type="entry name" value="CLPPROTEASEP"/>
</dbReference>
<dbReference type="RefSeq" id="XP_022316017.1">
    <property type="nucleotide sequence ID" value="XM_022460309.1"/>
</dbReference>
<dbReference type="InterPro" id="IPR033135">
    <property type="entry name" value="ClpP_His_AS"/>
</dbReference>
<evidence type="ECO:0000256" key="7">
    <source>
        <dbReference type="RuleBase" id="RU000549"/>
    </source>
</evidence>
<dbReference type="Gene3D" id="3.90.226.10">
    <property type="entry name" value="2-enoyl-CoA Hydratase, Chain A, domain 1"/>
    <property type="match status" value="1"/>
</dbReference>
<evidence type="ECO:0000256" key="2">
    <source>
        <dbReference type="ARBA" id="ARBA00022670"/>
    </source>
</evidence>
<evidence type="ECO:0000256" key="6">
    <source>
        <dbReference type="PROSITE-ProRule" id="PRU10086"/>
    </source>
</evidence>
<accession>A0A8B8CJJ9</accession>
<dbReference type="CDD" id="cd07017">
    <property type="entry name" value="S14_ClpP_2"/>
    <property type="match status" value="1"/>
</dbReference>
<dbReference type="PROSITE" id="PS00382">
    <property type="entry name" value="CLP_PROTEASE_HIS"/>
    <property type="match status" value="1"/>
</dbReference>
<evidence type="ECO:0000256" key="5">
    <source>
        <dbReference type="PROSITE-ProRule" id="PRU10085"/>
    </source>
</evidence>
<dbReference type="KEGG" id="cvn:111119834"/>
<dbReference type="PANTHER" id="PTHR10381:SF11">
    <property type="entry name" value="ATP-DEPENDENT CLP PROTEASE PROTEOLYTIC SUBUNIT, MITOCHONDRIAL"/>
    <property type="match status" value="1"/>
</dbReference>
<evidence type="ECO:0000313" key="11">
    <source>
        <dbReference type="RefSeq" id="XP_022316059.1"/>
    </source>
</evidence>
<protein>
    <recommendedName>
        <fullName evidence="8">ATP-dependent Clp protease proteolytic subunit</fullName>
        <ecNumber evidence="7">3.4.21.92</ecNumber>
    </recommendedName>
</protein>
<organism evidence="9 10">
    <name type="scientific">Crassostrea virginica</name>
    <name type="common">Eastern oyster</name>
    <dbReference type="NCBI Taxonomy" id="6565"/>
    <lineage>
        <taxon>Eukaryota</taxon>
        <taxon>Metazoa</taxon>
        <taxon>Spiralia</taxon>
        <taxon>Lophotrochozoa</taxon>
        <taxon>Mollusca</taxon>
        <taxon>Bivalvia</taxon>
        <taxon>Autobranchia</taxon>
        <taxon>Pteriomorphia</taxon>
        <taxon>Ostreida</taxon>
        <taxon>Ostreoidea</taxon>
        <taxon>Ostreidae</taxon>
        <taxon>Crassostrea</taxon>
    </lineage>
</organism>